<protein>
    <submittedName>
        <fullName evidence="2">Uncharacterized protein</fullName>
    </submittedName>
</protein>
<keyword evidence="1" id="KW-1133">Transmembrane helix</keyword>
<evidence type="ECO:0000256" key="1">
    <source>
        <dbReference type="SAM" id="Phobius"/>
    </source>
</evidence>
<gene>
    <name evidence="2" type="ORF">SDC9_07792</name>
</gene>
<keyword evidence="1" id="KW-0812">Transmembrane</keyword>
<dbReference type="EMBL" id="VSSQ01000017">
    <property type="protein sequence ID" value="MPL62188.1"/>
    <property type="molecule type" value="Genomic_DNA"/>
</dbReference>
<name>A0A644T5I2_9ZZZZ</name>
<organism evidence="2">
    <name type="scientific">bioreactor metagenome</name>
    <dbReference type="NCBI Taxonomy" id="1076179"/>
    <lineage>
        <taxon>unclassified sequences</taxon>
        <taxon>metagenomes</taxon>
        <taxon>ecological metagenomes</taxon>
    </lineage>
</organism>
<sequence length="168" mass="18885">MENKKIKWYWWVVIVLVVLFIIYKAGVFNKYLSSPNTDNKNASQLEEVKADNLIVSGTGNEPGWSFQIKGDNADAPLAMINLSLDYGSTTWYGLVGKTWQEDYSNEFQYRGDVSLLNADGSISSTTKNIIIFFEKKECMDDAGRANNLAVSLDFHSEKEYKGCANLAN</sequence>
<reference evidence="2" key="1">
    <citation type="submission" date="2019-08" db="EMBL/GenBank/DDBJ databases">
        <authorList>
            <person name="Kucharzyk K."/>
            <person name="Murdoch R.W."/>
            <person name="Higgins S."/>
            <person name="Loffler F."/>
        </authorList>
    </citation>
    <scope>NUCLEOTIDE SEQUENCE</scope>
</reference>
<keyword evidence="1" id="KW-0472">Membrane</keyword>
<accession>A0A644T5I2</accession>
<dbReference type="AlphaFoldDB" id="A0A644T5I2"/>
<feature type="transmembrane region" description="Helical" evidence="1">
    <location>
        <begin position="6"/>
        <end position="23"/>
    </location>
</feature>
<comment type="caution">
    <text evidence="2">The sequence shown here is derived from an EMBL/GenBank/DDBJ whole genome shotgun (WGS) entry which is preliminary data.</text>
</comment>
<evidence type="ECO:0000313" key="2">
    <source>
        <dbReference type="EMBL" id="MPL62188.1"/>
    </source>
</evidence>
<proteinExistence type="predicted"/>